<evidence type="ECO:0000313" key="3">
    <source>
        <dbReference type="Proteomes" id="UP001320603"/>
    </source>
</evidence>
<dbReference type="RefSeq" id="WP_251967544.1">
    <property type="nucleotide sequence ID" value="NZ_CP146284.1"/>
</dbReference>
<keyword evidence="3" id="KW-1185">Reference proteome</keyword>
<keyword evidence="1" id="KW-0732">Signal</keyword>
<protein>
    <submittedName>
        <fullName evidence="2">Clostripain-related cysteine peptidase</fullName>
    </submittedName>
</protein>
<dbReference type="Gene3D" id="3.40.50.11970">
    <property type="match status" value="1"/>
</dbReference>
<proteinExistence type="predicted"/>
<feature type="signal peptide" evidence="1">
    <location>
        <begin position="1"/>
        <end position="20"/>
    </location>
</feature>
<dbReference type="Pfam" id="PF03415">
    <property type="entry name" value="Peptidase_C11"/>
    <property type="match status" value="1"/>
</dbReference>
<evidence type="ECO:0000256" key="1">
    <source>
        <dbReference type="SAM" id="SignalP"/>
    </source>
</evidence>
<dbReference type="PANTHER" id="PTHR37835">
    <property type="entry name" value="ALPHA-CLOSTRIPAIN"/>
    <property type="match status" value="1"/>
</dbReference>
<reference evidence="2 3" key="1">
    <citation type="submission" date="2024-02" db="EMBL/GenBank/DDBJ databases">
        <title>Whole genome sequencing of Parabacteroides sp. AD58.</title>
        <authorList>
            <person name="Chaplin A.V."/>
            <person name="Pikina A.P."/>
            <person name="Sokolova S.R."/>
            <person name="Korostin D.O."/>
            <person name="Efimov B.A."/>
        </authorList>
    </citation>
    <scope>NUCLEOTIDE SEQUENCE [LARGE SCALE GENOMIC DNA]</scope>
    <source>
        <strain evidence="2 3">AD58</strain>
    </source>
</reference>
<sequence length="420" mass="46593">MKIVFLYLSLLMCLVLPGCSDSEPEITEEELPNRTILVYLAAENSLSSFALDDYDEMLSGMESVANNNHLLVYVDVNKDKQGMTALPKLIHIGKDQATGAIQETVVYEYPEQDDSSVTVERMVDVFNRAFTAYPAKSYGLVLWSHGDGWLPVSQSLRSFGQDGGSSGPQMDILDLEKAVSEGCQLLGASSHFDFIYFDACFMQGIEVAYQFRNYTDYLVACPLETPGPGSPYDLVLEPLFADSRADVVGMAETYYDSYAALYAGGVGGSNDHWTSGAAISVVNTAGLTYLAEETRSIYQNHADEIYALTEADLADVQVFDSDRRYGGVYKQAYYDFGDLVKHIASDDEYSRWSLALNEAVPYKASTPTCYSVYYGGWGGNMPILSFSGLSSYFPFQQDTKYASWNTYYKGLAWAEYIGLW</sequence>
<name>A0ABZ2IH06_9BACT</name>
<gene>
    <name evidence="2" type="ORF">NEE14_009905</name>
</gene>
<evidence type="ECO:0000313" key="2">
    <source>
        <dbReference type="EMBL" id="WWV65329.1"/>
    </source>
</evidence>
<dbReference type="Proteomes" id="UP001320603">
    <property type="component" value="Chromosome"/>
</dbReference>
<dbReference type="PANTHER" id="PTHR37835:SF1">
    <property type="entry name" value="ALPHA-CLOSTRIPAIN"/>
    <property type="match status" value="1"/>
</dbReference>
<accession>A0ABZ2IH06</accession>
<dbReference type="InterPro" id="IPR005077">
    <property type="entry name" value="Peptidase_C11"/>
</dbReference>
<organism evidence="2 3">
    <name type="scientific">Parabacteroides absconsus</name>
    <dbReference type="NCBI Taxonomy" id="2951805"/>
    <lineage>
        <taxon>Bacteria</taxon>
        <taxon>Pseudomonadati</taxon>
        <taxon>Bacteroidota</taxon>
        <taxon>Bacteroidia</taxon>
        <taxon>Bacteroidales</taxon>
        <taxon>Tannerellaceae</taxon>
        <taxon>Parabacteroides</taxon>
    </lineage>
</organism>
<feature type="chain" id="PRO_5045349030" evidence="1">
    <location>
        <begin position="21"/>
        <end position="420"/>
    </location>
</feature>
<dbReference type="EMBL" id="CP146284">
    <property type="protein sequence ID" value="WWV65329.1"/>
    <property type="molecule type" value="Genomic_DNA"/>
</dbReference>